<reference evidence="1 2" key="1">
    <citation type="submission" date="2017-06" db="EMBL/GenBank/DDBJ databases">
        <title>Draft genome sequence of a variant of Elsinoe murrayae.</title>
        <authorList>
            <person name="Cheng Q."/>
        </authorList>
    </citation>
    <scope>NUCLEOTIDE SEQUENCE [LARGE SCALE GENOMIC DNA]</scope>
    <source>
        <strain evidence="1 2">CQ-2017a</strain>
    </source>
</reference>
<gene>
    <name evidence="1" type="ORF">CAC42_6391</name>
</gene>
<dbReference type="AlphaFoldDB" id="A0A2K1QMA9"/>
<evidence type="ECO:0000313" key="2">
    <source>
        <dbReference type="Proteomes" id="UP000243797"/>
    </source>
</evidence>
<protein>
    <submittedName>
        <fullName evidence="1">Uncharacterized protein</fullName>
    </submittedName>
</protein>
<dbReference type="InParanoid" id="A0A2K1QMA9"/>
<dbReference type="EMBL" id="NKHZ01000058">
    <property type="protein sequence ID" value="PNS16284.1"/>
    <property type="molecule type" value="Genomic_DNA"/>
</dbReference>
<sequence>MREREVVRAVTPSIRAVAQLDLDDTLPEPGVSVKTGGEAVDYGVKG</sequence>
<organism evidence="1 2">
    <name type="scientific">Sphaceloma murrayae</name>
    <dbReference type="NCBI Taxonomy" id="2082308"/>
    <lineage>
        <taxon>Eukaryota</taxon>
        <taxon>Fungi</taxon>
        <taxon>Dikarya</taxon>
        <taxon>Ascomycota</taxon>
        <taxon>Pezizomycotina</taxon>
        <taxon>Dothideomycetes</taxon>
        <taxon>Dothideomycetidae</taxon>
        <taxon>Myriangiales</taxon>
        <taxon>Elsinoaceae</taxon>
        <taxon>Sphaceloma</taxon>
    </lineage>
</organism>
<proteinExistence type="predicted"/>
<evidence type="ECO:0000313" key="1">
    <source>
        <dbReference type="EMBL" id="PNS16284.1"/>
    </source>
</evidence>
<comment type="caution">
    <text evidence="1">The sequence shown here is derived from an EMBL/GenBank/DDBJ whole genome shotgun (WGS) entry which is preliminary data.</text>
</comment>
<name>A0A2K1QMA9_9PEZI</name>
<accession>A0A2K1QMA9</accession>
<dbReference type="Proteomes" id="UP000243797">
    <property type="component" value="Unassembled WGS sequence"/>
</dbReference>
<keyword evidence="2" id="KW-1185">Reference proteome</keyword>